<dbReference type="NCBIfam" id="TIGR00254">
    <property type="entry name" value="GGDEF"/>
    <property type="match status" value="1"/>
</dbReference>
<dbReference type="SUPFAM" id="SSF55073">
    <property type="entry name" value="Nucleotide cyclase"/>
    <property type="match status" value="1"/>
</dbReference>
<evidence type="ECO:0000259" key="5">
    <source>
        <dbReference type="PROSITE" id="PS50887"/>
    </source>
</evidence>
<dbReference type="InterPro" id="IPR043128">
    <property type="entry name" value="Rev_trsase/Diguanyl_cyclase"/>
</dbReference>
<organism evidence="6 7">
    <name type="scientific">Magnetospirillum aberrantis SpK</name>
    <dbReference type="NCBI Taxonomy" id="908842"/>
    <lineage>
        <taxon>Bacteria</taxon>
        <taxon>Pseudomonadati</taxon>
        <taxon>Pseudomonadota</taxon>
        <taxon>Alphaproteobacteria</taxon>
        <taxon>Rhodospirillales</taxon>
        <taxon>Rhodospirillaceae</taxon>
        <taxon>Magnetospirillum</taxon>
    </lineage>
</organism>
<evidence type="ECO:0000256" key="2">
    <source>
        <dbReference type="ARBA" id="ARBA00034247"/>
    </source>
</evidence>
<keyword evidence="3" id="KW-0472">Membrane</keyword>
<dbReference type="EMBL" id="JAAIYP010000044">
    <property type="protein sequence ID" value="NFV81986.1"/>
    <property type="molecule type" value="Genomic_DNA"/>
</dbReference>
<dbReference type="PROSITE" id="PS50885">
    <property type="entry name" value="HAMP"/>
    <property type="match status" value="1"/>
</dbReference>
<comment type="caution">
    <text evidence="6">The sequence shown here is derived from an EMBL/GenBank/DDBJ whole genome shotgun (WGS) entry which is preliminary data.</text>
</comment>
<dbReference type="GO" id="GO:0052621">
    <property type="term" value="F:diguanylate cyclase activity"/>
    <property type="evidence" value="ECO:0007669"/>
    <property type="project" value="UniProtKB-EC"/>
</dbReference>
<protein>
    <recommendedName>
        <fullName evidence="1">diguanylate cyclase</fullName>
        <ecNumber evidence="1">2.7.7.65</ecNumber>
    </recommendedName>
</protein>
<dbReference type="InterPro" id="IPR003660">
    <property type="entry name" value="HAMP_dom"/>
</dbReference>
<proteinExistence type="predicted"/>
<dbReference type="InterPro" id="IPR000160">
    <property type="entry name" value="GGDEF_dom"/>
</dbReference>
<dbReference type="PROSITE" id="PS50887">
    <property type="entry name" value="GGDEF"/>
    <property type="match status" value="1"/>
</dbReference>
<dbReference type="Gene3D" id="3.30.450.290">
    <property type="match status" value="1"/>
</dbReference>
<dbReference type="PANTHER" id="PTHR45138:SF9">
    <property type="entry name" value="DIGUANYLATE CYCLASE DGCM-RELATED"/>
    <property type="match status" value="1"/>
</dbReference>
<dbReference type="RefSeq" id="WP_163682541.1">
    <property type="nucleotide sequence ID" value="NZ_JAAIYP010000044.1"/>
</dbReference>
<accession>A0A7C9UX08</accession>
<keyword evidence="7" id="KW-1185">Reference proteome</keyword>
<reference evidence="6 7" key="1">
    <citation type="submission" date="2020-02" db="EMBL/GenBank/DDBJ databases">
        <authorList>
            <person name="Dziuba M."/>
            <person name="Kuznetsov B."/>
            <person name="Mardanov A."/>
            <person name="Ravin N."/>
            <person name="Grouzdev D."/>
        </authorList>
    </citation>
    <scope>NUCLEOTIDE SEQUENCE [LARGE SCALE GENOMIC DNA]</scope>
    <source>
        <strain evidence="6 7">SpK</strain>
    </source>
</reference>
<dbReference type="EC" id="2.7.7.65" evidence="1"/>
<dbReference type="GO" id="GO:0043709">
    <property type="term" value="P:cell adhesion involved in single-species biofilm formation"/>
    <property type="evidence" value="ECO:0007669"/>
    <property type="project" value="TreeGrafter"/>
</dbReference>
<dbReference type="AlphaFoldDB" id="A0A7C9UX08"/>
<sequence>MNLSAKINVFFVAIAAGLIVILVAISLYAFRSFSIASSSEHIRTAAEIVRVHLTESMINGVIDKRESFLKRLMEVQGLSSARVVRSPLVVQQFGTGLSEESPTDDIEAQVLREGRPQYEIVETADDTLIRGTIPFIATNRGSPNCLECHNVQEGMVLGAVTMQVSIGALKHKAMMTVAGIIGAVALFAGITFFLIRRTVQPIAVTAHNVEDAVQRALRGDFKGKVEQMTEDEIGQIAGDMNRLLGFLDDGLTRIGDNVARLTNKTTAADENQLDATIAMVDGLTRAAHFKQAIEEDETKAEIHQRLARTLEQEFKIGEYSLYEMVPNKNQMVPLFVDGNLDGSCRWCDPQILVRSEGCRARRTGHVVDGVTNPAICYAFQPPNEAPERSHICLPIIQSGAVANVLQLVVRPGDEARIQSLIPYVSVYLREAAPVLETKRLMETLKESSLRDPMTGLNNRRFLEEYVETLIANVQRRSTQVAVLMLDLDYFKMVNDTYGHDAGDAVIKALAKLLRQTVRASDLVIRFGGEEFLVILVDTPPENADMVAEKIRASVEQLEVQAGHVVLKKTISIGIADFPHDSDTFWQAVKFADVALYRAKEQGRNQVVRFNTSMWGDDKKY</sequence>
<evidence type="ECO:0000256" key="1">
    <source>
        <dbReference type="ARBA" id="ARBA00012528"/>
    </source>
</evidence>
<dbReference type="GO" id="GO:1902201">
    <property type="term" value="P:negative regulation of bacterial-type flagellum-dependent cell motility"/>
    <property type="evidence" value="ECO:0007669"/>
    <property type="project" value="TreeGrafter"/>
</dbReference>
<dbReference type="CDD" id="cd01949">
    <property type="entry name" value="GGDEF"/>
    <property type="match status" value="1"/>
</dbReference>
<evidence type="ECO:0000313" key="6">
    <source>
        <dbReference type="EMBL" id="NFV81986.1"/>
    </source>
</evidence>
<dbReference type="GO" id="GO:0007165">
    <property type="term" value="P:signal transduction"/>
    <property type="evidence" value="ECO:0007669"/>
    <property type="project" value="InterPro"/>
</dbReference>
<keyword evidence="3" id="KW-0812">Transmembrane</keyword>
<dbReference type="PANTHER" id="PTHR45138">
    <property type="entry name" value="REGULATORY COMPONENTS OF SENSORY TRANSDUCTION SYSTEM"/>
    <property type="match status" value="1"/>
</dbReference>
<feature type="transmembrane region" description="Helical" evidence="3">
    <location>
        <begin position="173"/>
        <end position="195"/>
    </location>
</feature>
<evidence type="ECO:0000259" key="4">
    <source>
        <dbReference type="PROSITE" id="PS50885"/>
    </source>
</evidence>
<name>A0A7C9UX08_9PROT</name>
<dbReference type="InterPro" id="IPR029787">
    <property type="entry name" value="Nucleotide_cyclase"/>
</dbReference>
<dbReference type="Pfam" id="PF00990">
    <property type="entry name" value="GGDEF"/>
    <property type="match status" value="1"/>
</dbReference>
<dbReference type="GO" id="GO:0005886">
    <property type="term" value="C:plasma membrane"/>
    <property type="evidence" value="ECO:0007669"/>
    <property type="project" value="TreeGrafter"/>
</dbReference>
<comment type="catalytic activity">
    <reaction evidence="2">
        <text>2 GTP = 3',3'-c-di-GMP + 2 diphosphate</text>
        <dbReference type="Rhea" id="RHEA:24898"/>
        <dbReference type="ChEBI" id="CHEBI:33019"/>
        <dbReference type="ChEBI" id="CHEBI:37565"/>
        <dbReference type="ChEBI" id="CHEBI:58805"/>
        <dbReference type="EC" id="2.7.7.65"/>
    </reaction>
</comment>
<dbReference type="InterPro" id="IPR050469">
    <property type="entry name" value="Diguanylate_Cyclase"/>
</dbReference>
<feature type="transmembrane region" description="Helical" evidence="3">
    <location>
        <begin position="6"/>
        <end position="30"/>
    </location>
</feature>
<dbReference type="Proteomes" id="UP000480684">
    <property type="component" value="Unassembled WGS sequence"/>
</dbReference>
<feature type="domain" description="GGDEF" evidence="5">
    <location>
        <begin position="478"/>
        <end position="611"/>
    </location>
</feature>
<evidence type="ECO:0000256" key="3">
    <source>
        <dbReference type="SAM" id="Phobius"/>
    </source>
</evidence>
<feature type="domain" description="HAMP" evidence="4">
    <location>
        <begin position="196"/>
        <end position="252"/>
    </location>
</feature>
<gene>
    <name evidence="6" type="ORF">G4223_17895</name>
</gene>
<keyword evidence="3" id="KW-1133">Transmembrane helix</keyword>
<evidence type="ECO:0000313" key="7">
    <source>
        <dbReference type="Proteomes" id="UP000480684"/>
    </source>
</evidence>
<dbReference type="SMART" id="SM00267">
    <property type="entry name" value="GGDEF"/>
    <property type="match status" value="1"/>
</dbReference>
<dbReference type="Gene3D" id="3.30.70.270">
    <property type="match status" value="1"/>
</dbReference>
<dbReference type="FunFam" id="3.30.70.270:FF:000001">
    <property type="entry name" value="Diguanylate cyclase domain protein"/>
    <property type="match status" value="1"/>
</dbReference>